<feature type="region of interest" description="Disordered" evidence="2">
    <location>
        <begin position="233"/>
        <end position="315"/>
    </location>
</feature>
<evidence type="ECO:0000256" key="1">
    <source>
        <dbReference type="ARBA" id="ARBA00006795"/>
    </source>
</evidence>
<evidence type="ECO:0000259" key="3">
    <source>
        <dbReference type="Pfam" id="PF04676"/>
    </source>
</evidence>
<feature type="compositionally biased region" description="Basic and acidic residues" evidence="2">
    <location>
        <begin position="1"/>
        <end position="15"/>
    </location>
</feature>
<feature type="compositionally biased region" description="Basic residues" evidence="2">
    <location>
        <begin position="31"/>
        <end position="40"/>
    </location>
</feature>
<feature type="compositionally biased region" description="Basic and acidic residues" evidence="2">
    <location>
        <begin position="247"/>
        <end position="291"/>
    </location>
</feature>
<feature type="compositionally biased region" description="Basic residues" evidence="2">
    <location>
        <begin position="47"/>
        <end position="64"/>
    </location>
</feature>
<evidence type="ECO:0000256" key="2">
    <source>
        <dbReference type="SAM" id="MobiDB-lite"/>
    </source>
</evidence>
<dbReference type="GO" id="GO:0000398">
    <property type="term" value="P:mRNA splicing, via spliceosome"/>
    <property type="evidence" value="ECO:0007669"/>
    <property type="project" value="TreeGrafter"/>
</dbReference>
<feature type="compositionally biased region" description="Basic and acidic residues" evidence="2">
    <location>
        <begin position="120"/>
        <end position="133"/>
    </location>
</feature>
<dbReference type="STRING" id="1160509.A0A3N4HTS3"/>
<dbReference type="Pfam" id="PF04677">
    <property type="entry name" value="CwfJ_C_1"/>
    <property type="match status" value="1"/>
</dbReference>
<feature type="domain" description="Cwf19-like protein C-terminal" evidence="3">
    <location>
        <begin position="582"/>
        <end position="685"/>
    </location>
</feature>
<feature type="domain" description="Cwf19-like C-terminal" evidence="4">
    <location>
        <begin position="450"/>
        <end position="573"/>
    </location>
</feature>
<feature type="compositionally biased region" description="Basic and acidic residues" evidence="2">
    <location>
        <begin position="21"/>
        <end position="30"/>
    </location>
</feature>
<name>A0A3N4HTS3_ASCIM</name>
<keyword evidence="6" id="KW-1185">Reference proteome</keyword>
<dbReference type="PANTHER" id="PTHR12072:SF5">
    <property type="entry name" value="CWF19-LIKE PROTEIN 2"/>
    <property type="match status" value="1"/>
</dbReference>
<dbReference type="AlphaFoldDB" id="A0A3N4HTS3"/>
<evidence type="ECO:0000313" key="6">
    <source>
        <dbReference type="Proteomes" id="UP000275078"/>
    </source>
</evidence>
<dbReference type="GO" id="GO:0071014">
    <property type="term" value="C:post-mRNA release spliceosomal complex"/>
    <property type="evidence" value="ECO:0007669"/>
    <property type="project" value="TreeGrafter"/>
</dbReference>
<accession>A0A3N4HTS3</accession>
<dbReference type="PANTHER" id="PTHR12072">
    <property type="entry name" value="CWF19, CELL CYCLE CONTROL PROTEIN"/>
    <property type="match status" value="1"/>
</dbReference>
<feature type="compositionally biased region" description="Basic and acidic residues" evidence="2">
    <location>
        <begin position="65"/>
        <end position="99"/>
    </location>
</feature>
<dbReference type="InterPro" id="IPR006768">
    <property type="entry name" value="Cwf19-like_C_dom-1"/>
</dbReference>
<organism evidence="5 6">
    <name type="scientific">Ascobolus immersus RN42</name>
    <dbReference type="NCBI Taxonomy" id="1160509"/>
    <lineage>
        <taxon>Eukaryota</taxon>
        <taxon>Fungi</taxon>
        <taxon>Dikarya</taxon>
        <taxon>Ascomycota</taxon>
        <taxon>Pezizomycotina</taxon>
        <taxon>Pezizomycetes</taxon>
        <taxon>Pezizales</taxon>
        <taxon>Ascobolaceae</taxon>
        <taxon>Ascobolus</taxon>
    </lineage>
</organism>
<sequence>MASDEEGKSTRREEKEGGEEGGSRRRDREHREHRHHHRSSHRDSERRHRHRSRSRSKERSHRSRRDGEEKDKDREHRSSRDDKDKEHRSHRSSRDDRDRDRKRRHRDEDDSSRRHKSRRSEKDKDDTEMKDAPDSVELSPTRTSPKPTLRDAQNAWMNAPLETEYIRPKLVEKSEQPLPDPKPQFQISSREINEQLKQGKAVDDYETASVSYTFGDAGSKWRMMKLRRVYEEAKETGKSEDSVALERFGDLKSYDEAREEERELDRRELYNKPESDWIHKPTGDLYRERLAARKRRSPSPSPQTPHPIPQAPKPTTTILDKTALNRMQAAVLKAQLRGDPKAADLEAEYQKAMTDFANRTDSDVVVLSAMDSRLLAASSSAPKNEEDMTLTDMLREEKRTRGQGEASEFAKRIARDAAFTDNLDYMDENADKLAAHVKKKDINLKNVAVNDYKKMERILESCPLCQHEDRPSVAPVVSMGTRVYLTLPTEPELVKGGAVIVPIAHHKNTLECDDDEWEEIRNFMKSLIRLNHSKGQSTLFFESAVPHSHRRHAAITALPLPHDVAALAPAYFKEAILSAAPEWSQHKKLIDTLGKAKSGLGRGAFRRTMVKEMAYVHVWFELDGGVGHVVEDEGGWPRGERFVREVIAGMCDVDLEIWRKEGRWSSKDRSRIAGFKKDWEEFDWTKVLMEG</sequence>
<gene>
    <name evidence="5" type="ORF">BJ508DRAFT_370862</name>
</gene>
<comment type="similarity">
    <text evidence="1">Belongs to the CWF19 family.</text>
</comment>
<evidence type="ECO:0008006" key="7">
    <source>
        <dbReference type="Google" id="ProtNLM"/>
    </source>
</evidence>
<feature type="compositionally biased region" description="Pro residues" evidence="2">
    <location>
        <begin position="299"/>
        <end position="312"/>
    </location>
</feature>
<evidence type="ECO:0000259" key="4">
    <source>
        <dbReference type="Pfam" id="PF04677"/>
    </source>
</evidence>
<evidence type="ECO:0000313" key="5">
    <source>
        <dbReference type="EMBL" id="RPA75391.1"/>
    </source>
</evidence>
<dbReference type="Pfam" id="PF04676">
    <property type="entry name" value="CwfJ_C_2"/>
    <property type="match status" value="1"/>
</dbReference>
<dbReference type="OrthoDB" id="2113965at2759"/>
<dbReference type="Proteomes" id="UP000275078">
    <property type="component" value="Unassembled WGS sequence"/>
</dbReference>
<dbReference type="InterPro" id="IPR040194">
    <property type="entry name" value="Cwf19-like"/>
</dbReference>
<dbReference type="EMBL" id="ML119764">
    <property type="protein sequence ID" value="RPA75391.1"/>
    <property type="molecule type" value="Genomic_DNA"/>
</dbReference>
<dbReference type="InterPro" id="IPR006767">
    <property type="entry name" value="Cwf19-like_C_dom-2"/>
</dbReference>
<reference evidence="5 6" key="1">
    <citation type="journal article" date="2018" name="Nat. Ecol. Evol.">
        <title>Pezizomycetes genomes reveal the molecular basis of ectomycorrhizal truffle lifestyle.</title>
        <authorList>
            <person name="Murat C."/>
            <person name="Payen T."/>
            <person name="Noel B."/>
            <person name="Kuo A."/>
            <person name="Morin E."/>
            <person name="Chen J."/>
            <person name="Kohler A."/>
            <person name="Krizsan K."/>
            <person name="Balestrini R."/>
            <person name="Da Silva C."/>
            <person name="Montanini B."/>
            <person name="Hainaut M."/>
            <person name="Levati E."/>
            <person name="Barry K.W."/>
            <person name="Belfiori B."/>
            <person name="Cichocki N."/>
            <person name="Clum A."/>
            <person name="Dockter R.B."/>
            <person name="Fauchery L."/>
            <person name="Guy J."/>
            <person name="Iotti M."/>
            <person name="Le Tacon F."/>
            <person name="Lindquist E.A."/>
            <person name="Lipzen A."/>
            <person name="Malagnac F."/>
            <person name="Mello A."/>
            <person name="Molinier V."/>
            <person name="Miyauchi S."/>
            <person name="Poulain J."/>
            <person name="Riccioni C."/>
            <person name="Rubini A."/>
            <person name="Sitrit Y."/>
            <person name="Splivallo R."/>
            <person name="Traeger S."/>
            <person name="Wang M."/>
            <person name="Zifcakova L."/>
            <person name="Wipf D."/>
            <person name="Zambonelli A."/>
            <person name="Paolocci F."/>
            <person name="Nowrousian M."/>
            <person name="Ottonello S."/>
            <person name="Baldrian P."/>
            <person name="Spatafora J.W."/>
            <person name="Henrissat B."/>
            <person name="Nagy L.G."/>
            <person name="Aury J.M."/>
            <person name="Wincker P."/>
            <person name="Grigoriev I.V."/>
            <person name="Bonfante P."/>
            <person name="Martin F.M."/>
        </authorList>
    </citation>
    <scope>NUCLEOTIDE SEQUENCE [LARGE SCALE GENOMIC DNA]</scope>
    <source>
        <strain evidence="5 6">RN42</strain>
    </source>
</reference>
<proteinExistence type="inferred from homology"/>
<feature type="region of interest" description="Disordered" evidence="2">
    <location>
        <begin position="1"/>
        <end position="156"/>
    </location>
</feature>
<protein>
    <recommendedName>
        <fullName evidence="7">Cell cycle control protein cwf19</fullName>
    </recommendedName>
</protein>